<evidence type="ECO:0000313" key="4">
    <source>
        <dbReference type="Proteomes" id="UP000744555"/>
    </source>
</evidence>
<feature type="signal peptide" evidence="1">
    <location>
        <begin position="1"/>
        <end position="21"/>
    </location>
</feature>
<feature type="chain" id="PRO_5046662188" description="DUF5648 domain-containing protein" evidence="1">
    <location>
        <begin position="22"/>
        <end position="335"/>
    </location>
</feature>
<organism evidence="3 4">
    <name type="scientific">Aquipseudomonas alcaligenes</name>
    <name type="common">Pseudomonas alcaligenes</name>
    <dbReference type="NCBI Taxonomy" id="43263"/>
    <lineage>
        <taxon>Bacteria</taxon>
        <taxon>Pseudomonadati</taxon>
        <taxon>Pseudomonadota</taxon>
        <taxon>Gammaproteobacteria</taxon>
        <taxon>Pseudomonadales</taxon>
        <taxon>Pseudomonadaceae</taxon>
        <taxon>Aquipseudomonas</taxon>
    </lineage>
</organism>
<comment type="caution">
    <text evidence="3">The sequence shown here is derived from an EMBL/GenBank/DDBJ whole genome shotgun (WGS) entry which is preliminary data.</text>
</comment>
<feature type="domain" description="DUF5648" evidence="2">
    <location>
        <begin position="203"/>
        <end position="331"/>
    </location>
</feature>
<name>A0ABR7S6M5_AQUAC</name>
<sequence>MKTLPLLLSALALLAPFGLQAAVTTKSCSAVDKPGYVITKIVSNASACSGANQYTFTLLAGETTLDTCYASVPTGWINSKIRSYNGTGACGTSSGTPKQIWTISNSFGQLKLNACSRTLPTGWVITRETSYTGSGDCGTSSGTPKQKFEAQSTAGQTQMNVCKGSVLPSGWQVGSTSSNSICGSASGNLLKILNTVTLTKASLYRYLNKTSGDSIYTVQRNDSGMAKYGYSYDSITGYTPSSAFFGTAAFHRYYNKTTLDSLYTTTRDDATQTKAGYAYSGVAAYLYTAPVSKSVPLHRYWNPTNKHHLYTTQYFTNGAYGFQYEKIEGYLYTAP</sequence>
<keyword evidence="1" id="KW-0732">Signal</keyword>
<dbReference type="RefSeq" id="WP_187807936.1">
    <property type="nucleotide sequence ID" value="NZ_LZEU01000001.1"/>
</dbReference>
<evidence type="ECO:0000313" key="3">
    <source>
        <dbReference type="EMBL" id="MBC9252480.1"/>
    </source>
</evidence>
<protein>
    <recommendedName>
        <fullName evidence="2">DUF5648 domain-containing protein</fullName>
    </recommendedName>
</protein>
<gene>
    <name evidence="3" type="ORF">A9179_19625</name>
</gene>
<dbReference type="InterPro" id="IPR043708">
    <property type="entry name" value="DUF5648"/>
</dbReference>
<proteinExistence type="predicted"/>
<dbReference type="Pfam" id="PF18885">
    <property type="entry name" value="DUF5648"/>
    <property type="match status" value="1"/>
</dbReference>
<dbReference type="EMBL" id="LZEU01000001">
    <property type="protein sequence ID" value="MBC9252480.1"/>
    <property type="molecule type" value="Genomic_DNA"/>
</dbReference>
<reference evidence="3 4" key="1">
    <citation type="submission" date="2016-06" db="EMBL/GenBank/DDBJ databases">
        <authorList>
            <person name="Ramos C."/>
            <person name="Pintado A."/>
            <person name="Crespo-Gomez J.I."/>
        </authorList>
    </citation>
    <scope>NUCLEOTIDE SEQUENCE [LARGE SCALE GENOMIC DNA]</scope>
    <source>
        <strain evidence="3 4">AVO110</strain>
    </source>
</reference>
<accession>A0ABR7S6M5</accession>
<keyword evidence="4" id="KW-1185">Reference proteome</keyword>
<dbReference type="Proteomes" id="UP000744555">
    <property type="component" value="Unassembled WGS sequence"/>
</dbReference>
<evidence type="ECO:0000259" key="2">
    <source>
        <dbReference type="Pfam" id="PF18885"/>
    </source>
</evidence>
<evidence type="ECO:0000256" key="1">
    <source>
        <dbReference type="SAM" id="SignalP"/>
    </source>
</evidence>